<accession>A0A4P7LZW1</accession>
<sequence>MKKQNTQYSTFTSYLSKTNKNVDMYRLYNPYNSHLSIYSFDYDNYFYNKYFGRHEITKRNFLTLFAINTYYIFSQPFFDKKIDPITRVIKCFYYRLKSNRFNIDKLSVTFRGGNLIFRTYNGKKEEISWFTLSRIANDILDINDYSMSNNKLLAA</sequence>
<geneLocation type="plasmid" evidence="2">
    <name>psa20130280.1</name>
</geneLocation>
<organism evidence="1 2">
    <name type="scientific">Salmonella senftenberg</name>
    <dbReference type="NCBI Taxonomy" id="28150"/>
    <lineage>
        <taxon>Bacteria</taxon>
        <taxon>Pseudomonadati</taxon>
        <taxon>Pseudomonadota</taxon>
        <taxon>Gammaproteobacteria</taxon>
        <taxon>Enterobacterales</taxon>
        <taxon>Enterobacteriaceae</taxon>
        <taxon>Salmonella</taxon>
    </lineage>
</organism>
<keyword evidence="1" id="KW-0614">Plasmid</keyword>
<dbReference type="EMBL" id="CP038594">
    <property type="protein sequence ID" value="QBY65740.1"/>
    <property type="molecule type" value="Genomic_DNA"/>
</dbReference>
<name>A0A4P7LZW1_SALSE</name>
<gene>
    <name evidence="1" type="ORF">E5F22_24060</name>
</gene>
<evidence type="ECO:0000313" key="1">
    <source>
        <dbReference type="EMBL" id="QBY65740.1"/>
    </source>
</evidence>
<evidence type="ECO:0000313" key="2">
    <source>
        <dbReference type="Proteomes" id="UP000295223"/>
    </source>
</evidence>
<dbReference type="Proteomes" id="UP000295223">
    <property type="component" value="Plasmid pSA20130280.1"/>
</dbReference>
<proteinExistence type="predicted"/>
<dbReference type="GeneID" id="39752405"/>
<dbReference type="AlphaFoldDB" id="A0A4P7LZW1"/>
<reference evidence="1 2" key="1">
    <citation type="submission" date="2019-04" db="EMBL/GenBank/DDBJ databases">
        <title>Development of a multi-locus typing scheme for an Enterobacteriaceae linear plasmid that mediates inter-species transfer of flagella.</title>
        <authorList>
            <person name="Robertson J."/>
            <person name="Lin J."/>
            <person name="Wren-Hedegus A."/>
            <person name="Arya G."/>
            <person name="Carrillo C."/>
            <person name="Nash J.H.E."/>
        </authorList>
    </citation>
    <scope>NUCLEOTIDE SEQUENCE [LARGE SCALE GENOMIC DNA]</scope>
    <source>
        <strain evidence="1 2">SA20130280</strain>
        <plasmid evidence="2">psa20130280.1</plasmid>
    </source>
</reference>
<dbReference type="RefSeq" id="WP_135607130.1">
    <property type="nucleotide sequence ID" value="NZ_CP038592.1"/>
</dbReference>
<protein>
    <submittedName>
        <fullName evidence="1">Uncharacterized protein</fullName>
    </submittedName>
</protein>